<dbReference type="Gene3D" id="3.40.50.300">
    <property type="entry name" value="P-loop containing nucleotide triphosphate hydrolases"/>
    <property type="match status" value="1"/>
</dbReference>
<name>A0A6A6M6J8_HEVBR</name>
<evidence type="ECO:0000256" key="1">
    <source>
        <dbReference type="ARBA" id="ARBA00022821"/>
    </source>
</evidence>
<protein>
    <recommendedName>
        <fullName evidence="2">NB-ARC domain-containing protein</fullName>
    </recommendedName>
</protein>
<dbReference type="Proteomes" id="UP000467840">
    <property type="component" value="Chromosome 9"/>
</dbReference>
<dbReference type="Gene3D" id="1.10.8.430">
    <property type="entry name" value="Helical domain of apoptotic protease-activating factors"/>
    <property type="match status" value="1"/>
</dbReference>
<evidence type="ECO:0000313" key="3">
    <source>
        <dbReference type="EMBL" id="KAF2308003.1"/>
    </source>
</evidence>
<dbReference type="SUPFAM" id="SSF52540">
    <property type="entry name" value="P-loop containing nucleoside triphosphate hydrolases"/>
    <property type="match status" value="1"/>
</dbReference>
<dbReference type="EMBL" id="JAAGAX010000008">
    <property type="protein sequence ID" value="KAF2308003.1"/>
    <property type="molecule type" value="Genomic_DNA"/>
</dbReference>
<dbReference type="AlphaFoldDB" id="A0A6A6M6J8"/>
<gene>
    <name evidence="3" type="ORF">GH714_034226</name>
</gene>
<proteinExistence type="predicted"/>
<comment type="caution">
    <text evidence="3">The sequence shown here is derived from an EMBL/GenBank/DDBJ whole genome shotgun (WGS) entry which is preliminary data.</text>
</comment>
<dbReference type="GO" id="GO:0043531">
    <property type="term" value="F:ADP binding"/>
    <property type="evidence" value="ECO:0007669"/>
    <property type="project" value="InterPro"/>
</dbReference>
<dbReference type="InterPro" id="IPR027417">
    <property type="entry name" value="P-loop_NTPase"/>
</dbReference>
<keyword evidence="4" id="KW-1185">Reference proteome</keyword>
<dbReference type="Pfam" id="PF00931">
    <property type="entry name" value="NB-ARC"/>
    <property type="match status" value="1"/>
</dbReference>
<dbReference type="GO" id="GO:0006952">
    <property type="term" value="P:defense response"/>
    <property type="evidence" value="ECO:0007669"/>
    <property type="project" value="UniProtKB-KW"/>
</dbReference>
<accession>A0A6A6M6J8</accession>
<organism evidence="3 4">
    <name type="scientific">Hevea brasiliensis</name>
    <name type="common">Para rubber tree</name>
    <name type="synonym">Siphonia brasiliensis</name>
    <dbReference type="NCBI Taxonomy" id="3981"/>
    <lineage>
        <taxon>Eukaryota</taxon>
        <taxon>Viridiplantae</taxon>
        <taxon>Streptophyta</taxon>
        <taxon>Embryophyta</taxon>
        <taxon>Tracheophyta</taxon>
        <taxon>Spermatophyta</taxon>
        <taxon>Magnoliopsida</taxon>
        <taxon>eudicotyledons</taxon>
        <taxon>Gunneridae</taxon>
        <taxon>Pentapetalae</taxon>
        <taxon>rosids</taxon>
        <taxon>fabids</taxon>
        <taxon>Malpighiales</taxon>
        <taxon>Euphorbiaceae</taxon>
        <taxon>Crotonoideae</taxon>
        <taxon>Micrandreae</taxon>
        <taxon>Hevea</taxon>
    </lineage>
</organism>
<feature type="domain" description="NB-ARC" evidence="2">
    <location>
        <begin position="82"/>
        <end position="150"/>
    </location>
</feature>
<sequence length="201" mass="22856">MGHKIKQIREKLDEIASHKAKFHLNEQDEDRRVMPRERAMTYSFVNVSDVIGRDEDKENIIRLLQSSSDGRQISIISIVRIGDDVWNDNPMKWDPSKELFRTGANGSKIMVTTRSKKVASIMGTISAPHELSGLPYVECAALFTKSAFKEGQEKHYPNLLRIGNEIVKKCKGIPIVVKTLASLLLTNTDESYWKSIRDNKL</sequence>
<dbReference type="PANTHER" id="PTHR36766:SF67">
    <property type="entry name" value="DISEASE RESISTANCE PROTEIN RGA3"/>
    <property type="match status" value="1"/>
</dbReference>
<reference evidence="3 4" key="1">
    <citation type="journal article" date="2020" name="Mol. Plant">
        <title>The Chromosome-Based Rubber Tree Genome Provides New Insights into Spurge Genome Evolution and Rubber Biosynthesis.</title>
        <authorList>
            <person name="Liu J."/>
            <person name="Shi C."/>
            <person name="Shi C.C."/>
            <person name="Li W."/>
            <person name="Zhang Q.J."/>
            <person name="Zhang Y."/>
            <person name="Li K."/>
            <person name="Lu H.F."/>
            <person name="Shi C."/>
            <person name="Zhu S.T."/>
            <person name="Xiao Z.Y."/>
            <person name="Nan H."/>
            <person name="Yue Y."/>
            <person name="Zhu X.G."/>
            <person name="Wu Y."/>
            <person name="Hong X.N."/>
            <person name="Fan G.Y."/>
            <person name="Tong Y."/>
            <person name="Zhang D."/>
            <person name="Mao C.L."/>
            <person name="Liu Y.L."/>
            <person name="Hao S.J."/>
            <person name="Liu W.Q."/>
            <person name="Lv M.Q."/>
            <person name="Zhang H.B."/>
            <person name="Liu Y."/>
            <person name="Hu-Tang G.R."/>
            <person name="Wang J.P."/>
            <person name="Wang J.H."/>
            <person name="Sun Y.H."/>
            <person name="Ni S.B."/>
            <person name="Chen W.B."/>
            <person name="Zhang X.C."/>
            <person name="Jiao Y.N."/>
            <person name="Eichler E.E."/>
            <person name="Li G.H."/>
            <person name="Liu X."/>
            <person name="Gao L.Z."/>
        </authorList>
    </citation>
    <scope>NUCLEOTIDE SEQUENCE [LARGE SCALE GENOMIC DNA]</scope>
    <source>
        <strain evidence="4">cv. GT1</strain>
        <tissue evidence="3">Leaf</tissue>
    </source>
</reference>
<keyword evidence="1" id="KW-0611">Plant defense</keyword>
<evidence type="ECO:0000313" key="4">
    <source>
        <dbReference type="Proteomes" id="UP000467840"/>
    </source>
</evidence>
<dbReference type="PANTHER" id="PTHR36766">
    <property type="entry name" value="PLANT BROAD-SPECTRUM MILDEW RESISTANCE PROTEIN RPW8"/>
    <property type="match status" value="1"/>
</dbReference>
<evidence type="ECO:0000259" key="2">
    <source>
        <dbReference type="Pfam" id="PF00931"/>
    </source>
</evidence>
<dbReference type="InterPro" id="IPR042197">
    <property type="entry name" value="Apaf_helical"/>
</dbReference>
<dbReference type="InterPro" id="IPR002182">
    <property type="entry name" value="NB-ARC"/>
</dbReference>